<feature type="active site" description="Proton donor" evidence="12">
    <location>
        <position position="176"/>
    </location>
</feature>
<reference evidence="14 15" key="1">
    <citation type="journal article" date="2019" name="Nat. Med.">
        <title>A library of human gut bacterial isolates paired with longitudinal multiomics data enables mechanistic microbiome research.</title>
        <authorList>
            <person name="Poyet M."/>
            <person name="Groussin M."/>
            <person name="Gibbons S.M."/>
            <person name="Avila-Pacheco J."/>
            <person name="Jiang X."/>
            <person name="Kearney S.M."/>
            <person name="Perrotta A.R."/>
            <person name="Berdy B."/>
            <person name="Zhao S."/>
            <person name="Lieberman T.D."/>
            <person name="Swanson P.K."/>
            <person name="Smith M."/>
            <person name="Roesemann S."/>
            <person name="Alexander J.E."/>
            <person name="Rich S.A."/>
            <person name="Livny J."/>
            <person name="Vlamakis H."/>
            <person name="Clish C."/>
            <person name="Bullock K."/>
            <person name="Deik A."/>
            <person name="Scott J."/>
            <person name="Pierce K.A."/>
            <person name="Xavier R.J."/>
            <person name="Alm E.J."/>
        </authorList>
    </citation>
    <scope>NUCLEOTIDE SEQUENCE [LARGE SCALE GENOMIC DNA]</scope>
    <source>
        <strain evidence="14 15">BIOML-A10</strain>
    </source>
</reference>
<evidence type="ECO:0000256" key="13">
    <source>
        <dbReference type="PIRSR" id="PIRSR005096-3"/>
    </source>
</evidence>
<evidence type="ECO:0000256" key="2">
    <source>
        <dbReference type="ARBA" id="ARBA00001913"/>
    </source>
</evidence>
<dbReference type="SUPFAM" id="SSF74650">
    <property type="entry name" value="Galactose mutarotase-like"/>
    <property type="match status" value="1"/>
</dbReference>
<dbReference type="PIRSF" id="PIRSF005096">
    <property type="entry name" value="GALM"/>
    <property type="match status" value="1"/>
</dbReference>
<name>A0A7J4XMV2_9BACE</name>
<feature type="binding site" evidence="13">
    <location>
        <begin position="176"/>
        <end position="178"/>
    </location>
    <ligand>
        <name>beta-D-galactose</name>
        <dbReference type="ChEBI" id="CHEBI:27667"/>
    </ligand>
</feature>
<evidence type="ECO:0000256" key="3">
    <source>
        <dbReference type="ARBA" id="ARBA00005028"/>
    </source>
</evidence>
<organism evidence="14 15">
    <name type="scientific">Bacteroides salyersiae</name>
    <dbReference type="NCBI Taxonomy" id="291644"/>
    <lineage>
        <taxon>Bacteria</taxon>
        <taxon>Pseudomonadati</taxon>
        <taxon>Bacteroidota</taxon>
        <taxon>Bacteroidia</taxon>
        <taxon>Bacteroidales</taxon>
        <taxon>Bacteroidaceae</taxon>
        <taxon>Bacteroides</taxon>
    </lineage>
</organism>
<protein>
    <recommendedName>
        <fullName evidence="7 11">Aldose 1-epimerase</fullName>
        <ecNumber evidence="6 11">5.1.3.3</ecNumber>
    </recommendedName>
</protein>
<dbReference type="AlphaFoldDB" id="A0A7J4XMV2"/>
<evidence type="ECO:0000256" key="4">
    <source>
        <dbReference type="ARBA" id="ARBA00006206"/>
    </source>
</evidence>
<dbReference type="InterPro" id="IPR018052">
    <property type="entry name" value="Ald1_epimerase_CS"/>
</dbReference>
<dbReference type="RefSeq" id="WP_130058571.1">
    <property type="nucleotide sequence ID" value="NZ_JADNPJ010000016.1"/>
</dbReference>
<evidence type="ECO:0000313" key="15">
    <source>
        <dbReference type="Proteomes" id="UP000422221"/>
    </source>
</evidence>
<dbReference type="CDD" id="cd09019">
    <property type="entry name" value="galactose_mutarotase_like"/>
    <property type="match status" value="1"/>
</dbReference>
<comment type="pathway">
    <text evidence="3 11">Carbohydrate metabolism; hexose metabolism.</text>
</comment>
<evidence type="ECO:0000256" key="7">
    <source>
        <dbReference type="ARBA" id="ARBA00014165"/>
    </source>
</evidence>
<sequence>MKVIHEIAGYTAMGEPVFYFKVVNASGAWVGFTNWGARWIEAGVPDGEGRLTDVIAGYDNPMEYLSDTYYMGATVGRFANRIANASFLIDGLTYRLETNDGRHTNHGGYSGFHQRLWKWEKLADGICFMLASPDGDGGYPGNLEVTVEYRWSECNELSVDYFGVSDKPTYLNMTNHAYFNLSGTKEKILSHSLYIPAQKIVETNAGFIPTGMVTPVAGTPFDFTCRKQLGVDIYTDNQQLRDNRGYNHCYILKEQPSRDMVLAACLCEPASKRRLTVMTDLPGVLLYTAGYYEFPDTAVCLETQFFPDTPSHPHFPSCLLRPGNEYRQRTVYRFDLDFPE</sequence>
<dbReference type="InterPro" id="IPR008183">
    <property type="entry name" value="Aldose_1/G6P_1-epimerase"/>
</dbReference>
<comment type="caution">
    <text evidence="14">The sequence shown here is derived from an EMBL/GenBank/DDBJ whole genome shotgun (WGS) entry which is preliminary data.</text>
</comment>
<evidence type="ECO:0000256" key="9">
    <source>
        <dbReference type="ARBA" id="ARBA00023235"/>
    </source>
</evidence>
<evidence type="ECO:0000256" key="1">
    <source>
        <dbReference type="ARBA" id="ARBA00001614"/>
    </source>
</evidence>
<dbReference type="Pfam" id="PF01263">
    <property type="entry name" value="Aldose_epim"/>
    <property type="match status" value="1"/>
</dbReference>
<evidence type="ECO:0000256" key="10">
    <source>
        <dbReference type="ARBA" id="ARBA00023277"/>
    </source>
</evidence>
<evidence type="ECO:0000256" key="6">
    <source>
        <dbReference type="ARBA" id="ARBA00013185"/>
    </source>
</evidence>
<evidence type="ECO:0000256" key="8">
    <source>
        <dbReference type="ARBA" id="ARBA00022837"/>
    </source>
</evidence>
<comment type="similarity">
    <text evidence="4 11">Belongs to the aldose epimerase family.</text>
</comment>
<dbReference type="InterPro" id="IPR011013">
    <property type="entry name" value="Gal_mutarotase_sf_dom"/>
</dbReference>
<feature type="binding site" evidence="13">
    <location>
        <begin position="80"/>
        <end position="81"/>
    </location>
    <ligand>
        <name>beta-D-galactose</name>
        <dbReference type="ChEBI" id="CHEBI:27667"/>
    </ligand>
</feature>
<evidence type="ECO:0000256" key="11">
    <source>
        <dbReference type="PIRNR" id="PIRNR005096"/>
    </source>
</evidence>
<dbReference type="InterPro" id="IPR015443">
    <property type="entry name" value="Aldose_1-epimerase"/>
</dbReference>
<dbReference type="PROSITE" id="PS00545">
    <property type="entry name" value="ALDOSE_1_EPIMERASE"/>
    <property type="match status" value="1"/>
</dbReference>
<dbReference type="InterPro" id="IPR047215">
    <property type="entry name" value="Galactose_mutarotase-like"/>
</dbReference>
<comment type="cofactor">
    <cofactor evidence="2">
        <name>Ca(2+)</name>
        <dbReference type="ChEBI" id="CHEBI:29108"/>
    </cofactor>
</comment>
<dbReference type="UniPathway" id="UPA00242"/>
<dbReference type="PANTHER" id="PTHR10091:SF0">
    <property type="entry name" value="GALACTOSE MUTAROTASE"/>
    <property type="match status" value="1"/>
</dbReference>
<evidence type="ECO:0000313" key="14">
    <source>
        <dbReference type="EMBL" id="KAA3769347.1"/>
    </source>
</evidence>
<comment type="catalytic activity">
    <reaction evidence="1 11">
        <text>alpha-D-glucose = beta-D-glucose</text>
        <dbReference type="Rhea" id="RHEA:10264"/>
        <dbReference type="ChEBI" id="CHEBI:15903"/>
        <dbReference type="ChEBI" id="CHEBI:17925"/>
        <dbReference type="EC" id="5.1.3.3"/>
    </reaction>
</comment>
<dbReference type="InterPro" id="IPR014718">
    <property type="entry name" value="GH-type_carb-bd"/>
</dbReference>
<keyword evidence="9 11" id="KW-0413">Isomerase</keyword>
<dbReference type="Gene3D" id="2.70.98.10">
    <property type="match status" value="1"/>
</dbReference>
<dbReference type="GO" id="GO:0004034">
    <property type="term" value="F:aldose 1-epimerase activity"/>
    <property type="evidence" value="ECO:0007669"/>
    <property type="project" value="UniProtKB-EC"/>
</dbReference>
<dbReference type="GO" id="GO:0006006">
    <property type="term" value="P:glucose metabolic process"/>
    <property type="evidence" value="ECO:0007669"/>
    <property type="project" value="TreeGrafter"/>
</dbReference>
<evidence type="ECO:0000256" key="5">
    <source>
        <dbReference type="ARBA" id="ARBA00011245"/>
    </source>
</evidence>
<dbReference type="GO" id="GO:0030246">
    <property type="term" value="F:carbohydrate binding"/>
    <property type="evidence" value="ECO:0007669"/>
    <property type="project" value="InterPro"/>
</dbReference>
<dbReference type="GO" id="GO:0033499">
    <property type="term" value="P:galactose catabolic process via UDP-galactose, Leloir pathway"/>
    <property type="evidence" value="ECO:0007669"/>
    <property type="project" value="TreeGrafter"/>
</dbReference>
<accession>A0A7J4XMV2</accession>
<dbReference type="PANTHER" id="PTHR10091">
    <property type="entry name" value="ALDOSE-1-EPIMERASE"/>
    <property type="match status" value="1"/>
</dbReference>
<dbReference type="Proteomes" id="UP000422221">
    <property type="component" value="Unassembled WGS sequence"/>
</dbReference>
<keyword evidence="10 11" id="KW-0119">Carbohydrate metabolism</keyword>
<proteinExistence type="inferred from homology"/>
<comment type="subunit">
    <text evidence="5">Monomer.</text>
</comment>
<feature type="active site" description="Proton acceptor" evidence="12">
    <location>
        <position position="302"/>
    </location>
</feature>
<dbReference type="EMBL" id="VWMK01000002">
    <property type="protein sequence ID" value="KAA3769347.1"/>
    <property type="molecule type" value="Genomic_DNA"/>
</dbReference>
<evidence type="ECO:0000256" key="12">
    <source>
        <dbReference type="PIRSR" id="PIRSR005096-1"/>
    </source>
</evidence>
<dbReference type="NCBIfam" id="NF008277">
    <property type="entry name" value="PRK11055.1"/>
    <property type="match status" value="1"/>
</dbReference>
<dbReference type="GO" id="GO:0005737">
    <property type="term" value="C:cytoplasm"/>
    <property type="evidence" value="ECO:0007669"/>
    <property type="project" value="TreeGrafter"/>
</dbReference>
<keyword evidence="8" id="KW-0106">Calcium</keyword>
<dbReference type="EC" id="5.1.3.3" evidence="6 11"/>
<gene>
    <name evidence="14" type="ORF">F3F73_02685</name>
</gene>